<feature type="region of interest" description="Disordered" evidence="1">
    <location>
        <begin position="1"/>
        <end position="25"/>
    </location>
</feature>
<evidence type="ECO:0000313" key="3">
    <source>
        <dbReference type="EMBL" id="KAK2141395.1"/>
    </source>
</evidence>
<keyword evidence="2" id="KW-0812">Transmembrane</keyword>
<evidence type="ECO:0000256" key="1">
    <source>
        <dbReference type="SAM" id="MobiDB-lite"/>
    </source>
</evidence>
<dbReference type="EMBL" id="JAODUP010001109">
    <property type="protein sequence ID" value="KAK2141395.1"/>
    <property type="molecule type" value="Genomic_DNA"/>
</dbReference>
<name>A0AAD9IWK6_9ANNE</name>
<keyword evidence="2" id="KW-0472">Membrane</keyword>
<evidence type="ECO:0000256" key="2">
    <source>
        <dbReference type="SAM" id="Phobius"/>
    </source>
</evidence>
<proteinExistence type="predicted"/>
<reference evidence="3" key="1">
    <citation type="journal article" date="2023" name="Mol. Biol. Evol.">
        <title>Third-Generation Sequencing Reveals the Adaptive Role of the Epigenome in Three Deep-Sea Polychaetes.</title>
        <authorList>
            <person name="Perez M."/>
            <person name="Aroh O."/>
            <person name="Sun Y."/>
            <person name="Lan Y."/>
            <person name="Juniper S.K."/>
            <person name="Young C.R."/>
            <person name="Angers B."/>
            <person name="Qian P.Y."/>
        </authorList>
    </citation>
    <scope>NUCLEOTIDE SEQUENCE</scope>
    <source>
        <strain evidence="3">P08H-3</strain>
    </source>
</reference>
<evidence type="ECO:0000313" key="4">
    <source>
        <dbReference type="Proteomes" id="UP001208570"/>
    </source>
</evidence>
<accession>A0AAD9IWK6</accession>
<dbReference type="AlphaFoldDB" id="A0AAD9IWK6"/>
<keyword evidence="4" id="KW-1185">Reference proteome</keyword>
<comment type="caution">
    <text evidence="3">The sequence shown here is derived from an EMBL/GenBank/DDBJ whole genome shotgun (WGS) entry which is preliminary data.</text>
</comment>
<protein>
    <submittedName>
        <fullName evidence="3">Uncharacterized protein</fullName>
    </submittedName>
</protein>
<dbReference type="Proteomes" id="UP001208570">
    <property type="component" value="Unassembled WGS sequence"/>
</dbReference>
<organism evidence="3 4">
    <name type="scientific">Paralvinella palmiformis</name>
    <dbReference type="NCBI Taxonomy" id="53620"/>
    <lineage>
        <taxon>Eukaryota</taxon>
        <taxon>Metazoa</taxon>
        <taxon>Spiralia</taxon>
        <taxon>Lophotrochozoa</taxon>
        <taxon>Annelida</taxon>
        <taxon>Polychaeta</taxon>
        <taxon>Sedentaria</taxon>
        <taxon>Canalipalpata</taxon>
        <taxon>Terebellida</taxon>
        <taxon>Terebelliformia</taxon>
        <taxon>Alvinellidae</taxon>
        <taxon>Paralvinella</taxon>
    </lineage>
</organism>
<keyword evidence="2" id="KW-1133">Transmembrane helix</keyword>
<sequence length="87" mass="9420">MKETRNYGSIGDPEPRQQSRSTPEVDGPWAWLIAASSLLIMINVCGVTFVSGIISSEFIANFHLEQNVAKGSIPTAVLQGLYLIAGR</sequence>
<gene>
    <name evidence="3" type="ORF">LSH36_1109g00015</name>
</gene>
<feature type="transmembrane region" description="Helical" evidence="2">
    <location>
        <begin position="29"/>
        <end position="54"/>
    </location>
</feature>